<evidence type="ECO:0000256" key="1">
    <source>
        <dbReference type="SAM" id="Phobius"/>
    </source>
</evidence>
<dbReference type="STRING" id="1044.EH31_01795"/>
<proteinExistence type="predicted"/>
<dbReference type="EMBL" id="JMIW01000001">
    <property type="protein sequence ID" value="KEO91423.1"/>
    <property type="molecule type" value="Genomic_DNA"/>
</dbReference>
<evidence type="ECO:0000313" key="3">
    <source>
        <dbReference type="EMBL" id="KEO91423.1"/>
    </source>
</evidence>
<keyword evidence="4" id="KW-1185">Reference proteome</keyword>
<accession>A0A074MHT1</accession>
<dbReference type="Pfam" id="PF11775">
    <property type="entry name" value="CobT_C"/>
    <property type="match status" value="1"/>
</dbReference>
<name>A0A074MHT1_ERYLO</name>
<dbReference type="Proteomes" id="UP000027647">
    <property type="component" value="Unassembled WGS sequence"/>
</dbReference>
<organism evidence="3 4">
    <name type="scientific">Erythrobacter longus</name>
    <dbReference type="NCBI Taxonomy" id="1044"/>
    <lineage>
        <taxon>Bacteria</taxon>
        <taxon>Pseudomonadati</taxon>
        <taxon>Pseudomonadota</taxon>
        <taxon>Alphaproteobacteria</taxon>
        <taxon>Sphingomonadales</taxon>
        <taxon>Erythrobacteraceae</taxon>
        <taxon>Erythrobacter/Porphyrobacter group</taxon>
        <taxon>Erythrobacter</taxon>
    </lineage>
</organism>
<feature type="domain" description="Cobalamin biosynthesis protein CobT VWA" evidence="2">
    <location>
        <begin position="104"/>
        <end position="259"/>
    </location>
</feature>
<dbReference type="SUPFAM" id="SSF53300">
    <property type="entry name" value="vWA-like"/>
    <property type="match status" value="1"/>
</dbReference>
<evidence type="ECO:0000259" key="2">
    <source>
        <dbReference type="Pfam" id="PF11775"/>
    </source>
</evidence>
<dbReference type="OrthoDB" id="9764783at2"/>
<evidence type="ECO:0000313" key="4">
    <source>
        <dbReference type="Proteomes" id="UP000027647"/>
    </source>
</evidence>
<dbReference type="PANTHER" id="PTHR41248:SF1">
    <property type="entry name" value="NORD PROTEIN"/>
    <property type="match status" value="1"/>
</dbReference>
<dbReference type="InterPro" id="IPR051928">
    <property type="entry name" value="NorD/CobT"/>
</dbReference>
<reference evidence="3 4" key="1">
    <citation type="submission" date="2014-04" db="EMBL/GenBank/DDBJ databases">
        <title>A comprehensive comparison of genomes of Erythrobacter spp. strains.</title>
        <authorList>
            <person name="Zheng Q."/>
        </authorList>
    </citation>
    <scope>NUCLEOTIDE SEQUENCE [LARGE SCALE GENOMIC DNA]</scope>
    <source>
        <strain evidence="3 4">DSM 6997</strain>
    </source>
</reference>
<keyword evidence="1" id="KW-0812">Transmembrane</keyword>
<dbReference type="eggNOG" id="COG4547">
    <property type="taxonomic scope" value="Bacteria"/>
</dbReference>
<protein>
    <recommendedName>
        <fullName evidence="2">Cobalamin biosynthesis protein CobT VWA domain-containing protein</fullName>
    </recommendedName>
</protein>
<gene>
    <name evidence="3" type="ORF">EH31_01795</name>
</gene>
<comment type="caution">
    <text evidence="3">The sequence shown here is derived from an EMBL/GenBank/DDBJ whole genome shotgun (WGS) entry which is preliminary data.</text>
</comment>
<feature type="transmembrane region" description="Helical" evidence="1">
    <location>
        <begin position="6"/>
        <end position="24"/>
    </location>
</feature>
<keyword evidence="1" id="KW-1133">Transmembrane helix</keyword>
<dbReference type="RefSeq" id="WP_152553428.1">
    <property type="nucleotide sequence ID" value="NZ_JMIW01000001.1"/>
</dbReference>
<sequence length="274" mass="30644">MSGSGAFIGLAFIGLLALLFWWSWPFRPKVKLPEDRPDIAYRPFTIRFDVECRGDDAAKIVEDHAVSSELTKFLKGISTEQREQMFSFAYNASSKELTGRASGELRDTAVLLLVDLSGSMAEQIFGIAGEIEAIRDHLSKQGSAVMVAGFTTVGWKGGQSRQEWHYAGRPAHPGRLCDLLHIIYHDFGEPSQSPQFEPWMHVPLFENVDGESLRWAKGKLLSRLESKKLLIVVSDGAPVDDSTLQENGPLILERDLRMVPLLTTALFKRTVHLY</sequence>
<dbReference type="InterPro" id="IPR025861">
    <property type="entry name" value="CobT_VWA_dom"/>
</dbReference>
<dbReference type="PANTHER" id="PTHR41248">
    <property type="entry name" value="NORD PROTEIN"/>
    <property type="match status" value="1"/>
</dbReference>
<dbReference type="InterPro" id="IPR036465">
    <property type="entry name" value="vWFA_dom_sf"/>
</dbReference>
<keyword evidence="1" id="KW-0472">Membrane</keyword>
<dbReference type="AlphaFoldDB" id="A0A074MHT1"/>